<gene>
    <name evidence="2" type="ORF">EOD41_01620</name>
</gene>
<comment type="caution">
    <text evidence="2">The sequence shown here is derived from an EMBL/GenBank/DDBJ whole genome shotgun (WGS) entry which is preliminary data.</text>
</comment>
<evidence type="ECO:0000313" key="3">
    <source>
        <dbReference type="Proteomes" id="UP000282759"/>
    </source>
</evidence>
<keyword evidence="1" id="KW-1133">Transmembrane helix</keyword>
<keyword evidence="1" id="KW-0472">Membrane</keyword>
<dbReference type="RefSeq" id="WP_127703031.1">
    <property type="nucleotide sequence ID" value="NZ_SACK01000001.1"/>
</dbReference>
<feature type="transmembrane region" description="Helical" evidence="1">
    <location>
        <begin position="16"/>
        <end position="36"/>
    </location>
</feature>
<protein>
    <submittedName>
        <fullName evidence="2">Uncharacterized protein</fullName>
    </submittedName>
</protein>
<name>A0A437MYC7_9SPHI</name>
<keyword evidence="1" id="KW-0812">Transmembrane</keyword>
<organism evidence="2 3">
    <name type="scientific">Mucilaginibacter limnophilus</name>
    <dbReference type="NCBI Taxonomy" id="1932778"/>
    <lineage>
        <taxon>Bacteria</taxon>
        <taxon>Pseudomonadati</taxon>
        <taxon>Bacteroidota</taxon>
        <taxon>Sphingobacteriia</taxon>
        <taxon>Sphingobacteriales</taxon>
        <taxon>Sphingobacteriaceae</taxon>
        <taxon>Mucilaginibacter</taxon>
    </lineage>
</organism>
<evidence type="ECO:0000256" key="1">
    <source>
        <dbReference type="SAM" id="Phobius"/>
    </source>
</evidence>
<keyword evidence="3" id="KW-1185">Reference proteome</keyword>
<accession>A0A437MYC7</accession>
<feature type="transmembrane region" description="Helical" evidence="1">
    <location>
        <begin position="43"/>
        <end position="63"/>
    </location>
</feature>
<dbReference type="AlphaFoldDB" id="A0A437MYC7"/>
<proteinExistence type="predicted"/>
<dbReference type="EMBL" id="SACK01000001">
    <property type="protein sequence ID" value="RVU02664.1"/>
    <property type="molecule type" value="Genomic_DNA"/>
</dbReference>
<feature type="transmembrane region" description="Helical" evidence="1">
    <location>
        <begin position="69"/>
        <end position="90"/>
    </location>
</feature>
<sequence length="95" mass="10083">MSEEQKQPNEQKKKPIYMSIVGANLIAVVVYTVLCAVGGGEGLIFSAFLIVIHAIACIIVAPFAKKWEWVLAGVLVVAVGFSTCAGLFSISDAKL</sequence>
<evidence type="ECO:0000313" key="2">
    <source>
        <dbReference type="EMBL" id="RVU02664.1"/>
    </source>
</evidence>
<reference evidence="2 3" key="1">
    <citation type="submission" date="2019-01" db="EMBL/GenBank/DDBJ databases">
        <authorList>
            <person name="Chen W.-M."/>
        </authorList>
    </citation>
    <scope>NUCLEOTIDE SEQUENCE [LARGE SCALE GENOMIC DNA]</scope>
    <source>
        <strain evidence="2 3">YBJ-36</strain>
    </source>
</reference>
<dbReference type="Proteomes" id="UP000282759">
    <property type="component" value="Unassembled WGS sequence"/>
</dbReference>